<comment type="similarity">
    <text evidence="6">Belongs to the class I-like SAM-binding methyltransferase superfamily. RNA M5U methyltransferase family.</text>
</comment>
<name>A0A2C9D398_9HYPH</name>
<evidence type="ECO:0000259" key="8">
    <source>
        <dbReference type="PROSITE" id="PS50926"/>
    </source>
</evidence>
<keyword evidence="1" id="KW-0004">4Fe-4S</keyword>
<dbReference type="RefSeq" id="WP_099555288.1">
    <property type="nucleotide sequence ID" value="NZ_LT960614.1"/>
</dbReference>
<keyword evidence="1" id="KW-0479">Metal-binding</keyword>
<keyword evidence="10" id="KW-1185">Reference proteome</keyword>
<dbReference type="Gene3D" id="2.40.50.140">
    <property type="entry name" value="Nucleic acid-binding proteins"/>
    <property type="match status" value="1"/>
</dbReference>
<dbReference type="GO" id="GO:0051536">
    <property type="term" value="F:iron-sulfur cluster binding"/>
    <property type="evidence" value="ECO:0007669"/>
    <property type="project" value="UniProtKB-KW"/>
</dbReference>
<protein>
    <submittedName>
        <fullName evidence="9">23S rRNA (Uracil(1939)-C(5))-methyltransferase RlmD</fullName>
        <ecNumber evidence="9">2.1.1.190</ecNumber>
    </submittedName>
</protein>
<dbReference type="PROSITE" id="PS51687">
    <property type="entry name" value="SAM_MT_RNA_M5U"/>
    <property type="match status" value="1"/>
</dbReference>
<keyword evidence="2 6" id="KW-0489">Methyltransferase</keyword>
<dbReference type="SUPFAM" id="SSF50249">
    <property type="entry name" value="Nucleic acid-binding proteins"/>
    <property type="match status" value="1"/>
</dbReference>
<evidence type="ECO:0000256" key="4">
    <source>
        <dbReference type="ARBA" id="ARBA00022691"/>
    </source>
</evidence>
<feature type="binding site" evidence="6">
    <location>
        <position position="279"/>
    </location>
    <ligand>
        <name>S-adenosyl-L-methionine</name>
        <dbReference type="ChEBI" id="CHEBI:59789"/>
    </ligand>
</feature>
<dbReference type="PANTHER" id="PTHR11061">
    <property type="entry name" value="RNA M5U METHYLTRANSFERASE"/>
    <property type="match status" value="1"/>
</dbReference>
<feature type="domain" description="TRAM" evidence="8">
    <location>
        <begin position="1"/>
        <end position="58"/>
    </location>
</feature>
<dbReference type="InterPro" id="IPR030390">
    <property type="entry name" value="MeTrfase_TrmA_AS"/>
</dbReference>
<dbReference type="EMBL" id="LT960614">
    <property type="protein sequence ID" value="SON54746.1"/>
    <property type="molecule type" value="Genomic_DNA"/>
</dbReference>
<dbReference type="GO" id="GO:0070041">
    <property type="term" value="F:rRNA (uridine-C5-)-methyltransferase activity"/>
    <property type="evidence" value="ECO:0007669"/>
    <property type="project" value="TreeGrafter"/>
</dbReference>
<dbReference type="Gene3D" id="3.40.50.150">
    <property type="entry name" value="Vaccinia Virus protein VP39"/>
    <property type="match status" value="1"/>
</dbReference>
<evidence type="ECO:0000256" key="6">
    <source>
        <dbReference type="PROSITE-ProRule" id="PRU01024"/>
    </source>
</evidence>
<gene>
    <name evidence="9" type="primary">rlmD</name>
    <name evidence="9" type="ORF">HDIA_1205</name>
</gene>
<keyword evidence="5" id="KW-0411">Iron-sulfur</keyword>
<evidence type="ECO:0000256" key="2">
    <source>
        <dbReference type="ARBA" id="ARBA00022603"/>
    </source>
</evidence>
<dbReference type="GO" id="GO:0070475">
    <property type="term" value="P:rRNA base methylation"/>
    <property type="evidence" value="ECO:0007669"/>
    <property type="project" value="TreeGrafter"/>
</dbReference>
<feature type="binding site" evidence="6">
    <location>
        <position position="252"/>
    </location>
    <ligand>
        <name>S-adenosyl-L-methionine</name>
        <dbReference type="ChEBI" id="CHEBI:59789"/>
    </ligand>
</feature>
<organism evidence="9 10">
    <name type="scientific">Hartmannibacter diazotrophicus</name>
    <dbReference type="NCBI Taxonomy" id="1482074"/>
    <lineage>
        <taxon>Bacteria</taxon>
        <taxon>Pseudomonadati</taxon>
        <taxon>Pseudomonadota</taxon>
        <taxon>Alphaproteobacteria</taxon>
        <taxon>Hyphomicrobiales</taxon>
        <taxon>Pleomorphomonadaceae</taxon>
        <taxon>Hartmannibacter</taxon>
    </lineage>
</organism>
<dbReference type="Pfam" id="PF05958">
    <property type="entry name" value="tRNA_U5-meth_tr"/>
    <property type="match status" value="1"/>
</dbReference>
<evidence type="ECO:0000256" key="5">
    <source>
        <dbReference type="ARBA" id="ARBA00023014"/>
    </source>
</evidence>
<evidence type="ECO:0000256" key="3">
    <source>
        <dbReference type="ARBA" id="ARBA00022679"/>
    </source>
</evidence>
<proteinExistence type="inferred from homology"/>
<dbReference type="PROSITE" id="PS50926">
    <property type="entry name" value="TRAM"/>
    <property type="match status" value="1"/>
</dbReference>
<dbReference type="PROSITE" id="PS01230">
    <property type="entry name" value="TRMA_1"/>
    <property type="match status" value="1"/>
</dbReference>
<dbReference type="CDD" id="cd02440">
    <property type="entry name" value="AdoMet_MTases"/>
    <property type="match status" value="1"/>
</dbReference>
<accession>A0A2C9D398</accession>
<keyword evidence="3 6" id="KW-0808">Transferase</keyword>
<sequence length="418" mass="43898">MSGNGVEAETLTIERLGAQGDGIATLDGQPVYVPFTLPGETVAVELDGERGDLLDVVTPSPDRIAPACRHYTDCGGCSLQHLGPAAYTAFKQDLVRAAFASRGLNPEISEPIIVPSGSRRRVTLAARRNGHRLLFGFHGRKSHRIVPIDECPVARPAIVKALPALEQLAAVAAPKKGDLAISVLTTANGLDVCLTGLPPKDADKQRLPLIEAAMAAGIARLSVGDEVIVERVPPSLSFVGVSVVPPPGGFLQATAESEQAMTDLILAAVKGAKAVADLFCGAGTFTFPLATKSAVHAVEGDKASMEALDKGARFAKGLKQINRERRDLFRRPLTPKELARFDAVVFDPPRAGANAQAAELAASKVPTVVAVSCNPATLARDVRLLVDGGYGIESVTPVDQFLWSAHVEAVVVLRRASG</sequence>
<dbReference type="InterPro" id="IPR029063">
    <property type="entry name" value="SAM-dependent_MTases_sf"/>
</dbReference>
<dbReference type="Pfam" id="PF01938">
    <property type="entry name" value="TRAM"/>
    <property type="match status" value="1"/>
</dbReference>
<dbReference type="PANTHER" id="PTHR11061:SF49">
    <property type="entry name" value="23S RRNA (URACIL(1939)-C(5))-METHYLTRANSFERASE RLMD"/>
    <property type="match status" value="1"/>
</dbReference>
<keyword evidence="1" id="KW-0408">Iron</keyword>
<evidence type="ECO:0000256" key="7">
    <source>
        <dbReference type="PROSITE-ProRule" id="PRU10015"/>
    </source>
</evidence>
<dbReference type="KEGG" id="hdi:HDIA_1205"/>
<dbReference type="InterPro" id="IPR010280">
    <property type="entry name" value="U5_MeTrfase_fam"/>
</dbReference>
<dbReference type="InterPro" id="IPR012340">
    <property type="entry name" value="NA-bd_OB-fold"/>
</dbReference>
<feature type="active site" description="Nucleophile" evidence="6">
    <location>
        <position position="373"/>
    </location>
</feature>
<reference evidence="10" key="1">
    <citation type="submission" date="2017-09" db="EMBL/GenBank/DDBJ databases">
        <title>Genome sequence of Nannocystis excedens DSM 71.</title>
        <authorList>
            <person name="Blom J."/>
        </authorList>
    </citation>
    <scope>NUCLEOTIDE SEQUENCE [LARGE SCALE GENOMIC DNA]</scope>
    <source>
        <strain evidence="10">type strain: E19</strain>
    </source>
</reference>
<evidence type="ECO:0000256" key="1">
    <source>
        <dbReference type="ARBA" id="ARBA00022485"/>
    </source>
</evidence>
<feature type="active site" evidence="7">
    <location>
        <position position="373"/>
    </location>
</feature>
<dbReference type="SUPFAM" id="SSF53335">
    <property type="entry name" value="S-adenosyl-L-methionine-dependent methyltransferases"/>
    <property type="match status" value="1"/>
</dbReference>
<evidence type="ECO:0000313" key="10">
    <source>
        <dbReference type="Proteomes" id="UP000223606"/>
    </source>
</evidence>
<dbReference type="InterPro" id="IPR002792">
    <property type="entry name" value="TRAM_dom"/>
</dbReference>
<keyword evidence="4 6" id="KW-0949">S-adenosyl-L-methionine</keyword>
<dbReference type="Proteomes" id="UP000223606">
    <property type="component" value="Chromosome 1"/>
</dbReference>
<dbReference type="OrthoDB" id="9804590at2"/>
<feature type="binding site" evidence="6">
    <location>
        <position position="299"/>
    </location>
    <ligand>
        <name>S-adenosyl-L-methionine</name>
        <dbReference type="ChEBI" id="CHEBI:59789"/>
    </ligand>
</feature>
<dbReference type="EC" id="2.1.1.190" evidence="9"/>
<evidence type="ECO:0000313" key="9">
    <source>
        <dbReference type="EMBL" id="SON54746.1"/>
    </source>
</evidence>
<feature type="binding site" evidence="6">
    <location>
        <position position="347"/>
    </location>
    <ligand>
        <name>S-adenosyl-L-methionine</name>
        <dbReference type="ChEBI" id="CHEBI:59789"/>
    </ligand>
</feature>
<dbReference type="AlphaFoldDB" id="A0A2C9D398"/>
<dbReference type="Gene3D" id="2.40.50.1070">
    <property type="match status" value="1"/>
</dbReference>